<dbReference type="EMBL" id="QANS01000003">
    <property type="protein sequence ID" value="PTU31703.1"/>
    <property type="molecule type" value="Genomic_DNA"/>
</dbReference>
<evidence type="ECO:0000313" key="2">
    <source>
        <dbReference type="EMBL" id="PTU31703.1"/>
    </source>
</evidence>
<keyword evidence="1" id="KW-0732">Signal</keyword>
<accession>A0A2T5MGL9</accession>
<evidence type="ECO:0000313" key="3">
    <source>
        <dbReference type="Proteomes" id="UP000244248"/>
    </source>
</evidence>
<organism evidence="2 3">
    <name type="scientific">Stenotrophobium rhamnosiphilum</name>
    <dbReference type="NCBI Taxonomy" id="2029166"/>
    <lineage>
        <taxon>Bacteria</taxon>
        <taxon>Pseudomonadati</taxon>
        <taxon>Pseudomonadota</taxon>
        <taxon>Gammaproteobacteria</taxon>
        <taxon>Nevskiales</taxon>
        <taxon>Nevskiaceae</taxon>
        <taxon>Stenotrophobium</taxon>
    </lineage>
</organism>
<proteinExistence type="predicted"/>
<evidence type="ECO:0000256" key="1">
    <source>
        <dbReference type="SAM" id="SignalP"/>
    </source>
</evidence>
<feature type="chain" id="PRO_5015568038" evidence="1">
    <location>
        <begin position="22"/>
        <end position="259"/>
    </location>
</feature>
<dbReference type="AlphaFoldDB" id="A0A2T5MGL9"/>
<comment type="caution">
    <text evidence="2">The sequence shown here is derived from an EMBL/GenBank/DDBJ whole genome shotgun (WGS) entry which is preliminary data.</text>
</comment>
<keyword evidence="3" id="KW-1185">Reference proteome</keyword>
<dbReference type="Proteomes" id="UP000244248">
    <property type="component" value="Unassembled WGS sequence"/>
</dbReference>
<feature type="signal peptide" evidence="1">
    <location>
        <begin position="1"/>
        <end position="21"/>
    </location>
</feature>
<dbReference type="OrthoDB" id="6462897at2"/>
<protein>
    <submittedName>
        <fullName evidence="2">Uncharacterized protein</fullName>
    </submittedName>
</protein>
<sequence>MLNFRLLIASVVMAIASPAVADIPLKDYKLIKSDPASAQIISNYFTGFARGLQWSNGYLQSQGGKLMFCMPPTIKLDADIIHGILDREIAARQYAETMPVEAIVLKGFVNQYPCTSANSGNVNAAPEKVTRPAKKSLCNMDDFNARVKAVQDRSTTEEAANQKAYQAHVDYLAGSKRWTAKQKADYEAQMLSRFDLKWESDAKVKGLNGLMESAIRLESATAEQCGTIISETIAKLESLQAINNEAWKRAIAKVDSDQP</sequence>
<gene>
    <name evidence="2" type="ORF">CJD38_10365</name>
</gene>
<reference evidence="2 3" key="1">
    <citation type="submission" date="2018-04" db="EMBL/GenBank/DDBJ databases">
        <title>Novel species isolated from glacier.</title>
        <authorList>
            <person name="Liu Q."/>
            <person name="Xin Y.-H."/>
        </authorList>
    </citation>
    <scope>NUCLEOTIDE SEQUENCE [LARGE SCALE GENOMIC DNA]</scope>
    <source>
        <strain evidence="2 3">GT1R17</strain>
    </source>
</reference>
<name>A0A2T5MGL9_9GAMM</name>
<dbReference type="RefSeq" id="WP_107940253.1">
    <property type="nucleotide sequence ID" value="NZ_QANS01000003.1"/>
</dbReference>